<dbReference type="EMBL" id="JABCYN010000012">
    <property type="protein sequence ID" value="KAF6014766.1"/>
    <property type="molecule type" value="Genomic_DNA"/>
</dbReference>
<feature type="compositionally biased region" description="Polar residues" evidence="1">
    <location>
        <begin position="9"/>
        <end position="18"/>
    </location>
</feature>
<gene>
    <name evidence="2" type="ORF">HII12_001183</name>
</gene>
<feature type="region of interest" description="Disordered" evidence="1">
    <location>
        <begin position="505"/>
        <end position="542"/>
    </location>
</feature>
<feature type="compositionally biased region" description="Low complexity" evidence="1">
    <location>
        <begin position="796"/>
        <end position="813"/>
    </location>
</feature>
<feature type="compositionally biased region" description="Polar residues" evidence="1">
    <location>
        <begin position="783"/>
        <end position="795"/>
    </location>
</feature>
<feature type="region of interest" description="Disordered" evidence="1">
    <location>
        <begin position="1"/>
        <end position="29"/>
    </location>
</feature>
<feature type="region of interest" description="Disordered" evidence="1">
    <location>
        <begin position="423"/>
        <end position="445"/>
    </location>
</feature>
<feature type="compositionally biased region" description="Polar residues" evidence="1">
    <location>
        <begin position="424"/>
        <end position="434"/>
    </location>
</feature>
<evidence type="ECO:0000313" key="2">
    <source>
        <dbReference type="EMBL" id="KAF6014766.1"/>
    </source>
</evidence>
<accession>A0A8H6EYF2</accession>
<evidence type="ECO:0000313" key="3">
    <source>
        <dbReference type="Proteomes" id="UP000568158"/>
    </source>
</evidence>
<dbReference type="AlphaFoldDB" id="A0A8H6EYF2"/>
<feature type="region of interest" description="Disordered" evidence="1">
    <location>
        <begin position="623"/>
        <end position="642"/>
    </location>
</feature>
<reference evidence="2 3" key="1">
    <citation type="journal article" date="2020" name="Appl. Microbiol. Biotechnol.">
        <title>Targeted gene deletion in Brettanomyces bruxellensis with an expression-free CRISPR-Cas9 system.</title>
        <authorList>
            <person name="Varela C."/>
            <person name="Bartel C."/>
            <person name="Onetto C."/>
            <person name="Borneman A."/>
        </authorList>
    </citation>
    <scope>NUCLEOTIDE SEQUENCE [LARGE SCALE GENOMIC DNA]</scope>
    <source>
        <strain evidence="2 3">AWRI1613</strain>
    </source>
</reference>
<feature type="compositionally biased region" description="Basic and acidic residues" evidence="1">
    <location>
        <begin position="85"/>
        <end position="102"/>
    </location>
</feature>
<organism evidence="2 3">
    <name type="scientific">Dekkera bruxellensis</name>
    <name type="common">Brettanomyces custersii</name>
    <dbReference type="NCBI Taxonomy" id="5007"/>
    <lineage>
        <taxon>Eukaryota</taxon>
        <taxon>Fungi</taxon>
        <taxon>Dikarya</taxon>
        <taxon>Ascomycota</taxon>
        <taxon>Saccharomycotina</taxon>
        <taxon>Pichiomycetes</taxon>
        <taxon>Pichiales</taxon>
        <taxon>Pichiaceae</taxon>
        <taxon>Brettanomyces</taxon>
    </lineage>
</organism>
<protein>
    <submittedName>
        <fullName evidence="2">Uncharacterized protein</fullName>
    </submittedName>
</protein>
<comment type="caution">
    <text evidence="2">The sequence shown here is derived from an EMBL/GenBank/DDBJ whole genome shotgun (WGS) entry which is preliminary data.</text>
</comment>
<sequence length="847" mass="96073">MICFDKDMSSSFNNPKTDSMNYSSSNSLRSKLNGKNNISNGSISGSDDNSIISVVIKTVPLKKIPSFPKEQEQGLKPRNSMKISSKQDRTSIKRELSKESARRFGIPRSEFSQNGSIIDFHSRPNQNSAATAFTGNVHSCNLTPPTENSDNELNTFSRSSSTYSGNISEHGSSVYDRNFQRPESHELHSRSGSMRLNEERPFNPYMEKMQRNRLSKVIEEPTTFSTSENRSSSNLQKEKNTTKEIQRGHSETRRYSRRALSYKPTYTYTKVTHQPETIEKKISQRRRHSTNKSTTRAPSQLKRSNAIKRKVGWLSAHIKQFLRKLKARLYSGWRVIRHKNSVKFRSGKPRNQRGTVSNMYANSKFKETSLKSFDLLPTAQKDTLPEENSKLLAPYQITNDMNINIPQSTVQLTRDRTIVFNSHGEIQSNKSSVDNDNDTADEKKEKKKKLFTILPLWDHYLKTAISKRIQMNIDLHNAELQRKNTGSTMAKQDFLSRYISPGTVSSMNLDTDSTDSTDSSDSDDSLSMHGHSSSLDQESISDVESIPSAVSIPTNQQEYNKMRMTYGRQKMAGGFLSLPPTRTNSNILSNQSKIVRSQTVLFPTAKDDKNGRMKYPISYRTDFQNTNSKKSSNKEKPHHKKGALKILRKRSLSPFRGHSNIMPRKTSTDSSRTLIGRSSTFENSKSLRGCNLYHSGSERIMIRKASVQGSAEVDSQQQGKERNYRRILHCQGSIKKPKSDTDLYRKSYRLPDTKKKENTCIIVEPEEKKVINNNIPKRLPDVNESQNQPQYLTPLSSSGKGKSRSDSVVSSVTSENTVHNIRVVFDNLVMPGIPSGNRRVDYDIASS</sequence>
<feature type="compositionally biased region" description="Polar residues" evidence="1">
    <location>
        <begin position="291"/>
        <end position="302"/>
    </location>
</feature>
<feature type="region of interest" description="Disordered" evidence="1">
    <location>
        <begin position="772"/>
        <end position="813"/>
    </location>
</feature>
<feature type="compositionally biased region" description="Polar residues" evidence="1">
    <location>
        <begin position="222"/>
        <end position="235"/>
    </location>
</feature>
<feature type="region of interest" description="Disordered" evidence="1">
    <location>
        <begin position="67"/>
        <end position="108"/>
    </location>
</feature>
<proteinExistence type="predicted"/>
<feature type="compositionally biased region" description="Low complexity" evidence="1">
    <location>
        <begin position="19"/>
        <end position="29"/>
    </location>
</feature>
<evidence type="ECO:0000256" key="1">
    <source>
        <dbReference type="SAM" id="MobiDB-lite"/>
    </source>
</evidence>
<dbReference type="Proteomes" id="UP000568158">
    <property type="component" value="Unassembled WGS sequence"/>
</dbReference>
<feature type="region of interest" description="Disordered" evidence="1">
    <location>
        <begin position="274"/>
        <end position="302"/>
    </location>
</feature>
<feature type="region of interest" description="Disordered" evidence="1">
    <location>
        <begin position="221"/>
        <end position="259"/>
    </location>
</feature>
<name>A0A8H6EYF2_DEKBR</name>
<feature type="compositionally biased region" description="Basic and acidic residues" evidence="1">
    <location>
        <begin position="236"/>
        <end position="254"/>
    </location>
</feature>
<feature type="compositionally biased region" description="Acidic residues" evidence="1">
    <location>
        <begin position="512"/>
        <end position="524"/>
    </location>
</feature>
<feature type="compositionally biased region" description="Low complexity" evidence="1">
    <location>
        <begin position="525"/>
        <end position="536"/>
    </location>
</feature>